<keyword evidence="5 15" id="KW-0240">DNA-directed RNA polymerase</keyword>
<dbReference type="FunFam" id="3.90.1100.10:FF:000021">
    <property type="entry name" value="DNA-directed RNA polymerase subunit beta"/>
    <property type="match status" value="1"/>
</dbReference>
<dbReference type="Gene3D" id="3.90.1110.10">
    <property type="entry name" value="RNA polymerase Rpb2, domain 2"/>
    <property type="match status" value="1"/>
</dbReference>
<evidence type="ECO:0000313" key="23">
    <source>
        <dbReference type="EMBL" id="EFN52235.1"/>
    </source>
</evidence>
<dbReference type="Proteomes" id="UP000008141">
    <property type="component" value="Unassembled WGS sequence"/>
</dbReference>
<evidence type="ECO:0000256" key="5">
    <source>
        <dbReference type="ARBA" id="ARBA00022478"/>
    </source>
</evidence>
<evidence type="ECO:0000256" key="9">
    <source>
        <dbReference type="ARBA" id="ARBA00022833"/>
    </source>
</evidence>
<dbReference type="EMBL" id="GL433857">
    <property type="protein sequence ID" value="EFN52235.1"/>
    <property type="molecule type" value="Genomic_DNA"/>
</dbReference>
<comment type="subcellular location">
    <subcellularLocation>
        <location evidence="2">Nucleus</location>
    </subcellularLocation>
    <subcellularLocation>
        <location evidence="3">Plastid</location>
    </subcellularLocation>
</comment>
<feature type="domain" description="DNA-directed RNA polymerase subunit 2 hybrid-binding" evidence="16">
    <location>
        <begin position="677"/>
        <end position="1060"/>
    </location>
</feature>
<dbReference type="Pfam" id="PF04563">
    <property type="entry name" value="RNA_pol_Rpb2_1"/>
    <property type="match status" value="1"/>
</dbReference>
<keyword evidence="11" id="KW-0539">Nucleus</keyword>
<evidence type="ECO:0000256" key="15">
    <source>
        <dbReference type="RuleBase" id="RU363031"/>
    </source>
</evidence>
<dbReference type="Gene3D" id="2.40.270.10">
    <property type="entry name" value="DNA-directed RNA polymerase, subunit 2, domain 6"/>
    <property type="match status" value="1"/>
</dbReference>
<keyword evidence="10 15" id="KW-0804">Transcription</keyword>
<dbReference type="InterPro" id="IPR014724">
    <property type="entry name" value="RNA_pol_RPB2_OB-fold"/>
</dbReference>
<evidence type="ECO:0000256" key="8">
    <source>
        <dbReference type="ARBA" id="ARBA00022723"/>
    </source>
</evidence>
<dbReference type="OMA" id="LAYCSWC"/>
<dbReference type="PANTHER" id="PTHR20856">
    <property type="entry name" value="DNA-DIRECTED RNA POLYMERASE I SUBUNIT 2"/>
    <property type="match status" value="1"/>
</dbReference>
<accession>E1ZPD8</accession>
<dbReference type="Pfam" id="PF04560">
    <property type="entry name" value="RNA_pol_Rpb2_7"/>
    <property type="match status" value="1"/>
</dbReference>
<evidence type="ECO:0000256" key="4">
    <source>
        <dbReference type="ARBA" id="ARBA00006835"/>
    </source>
</evidence>
<dbReference type="FunFam" id="2.40.270.10:FF:000011">
    <property type="entry name" value="DNA-directed RNA polymerase subunit beta"/>
    <property type="match status" value="1"/>
</dbReference>
<dbReference type="Gene3D" id="2.40.50.150">
    <property type="match status" value="1"/>
</dbReference>
<dbReference type="Pfam" id="PF04567">
    <property type="entry name" value="RNA_pol_Rpb2_5"/>
    <property type="match status" value="1"/>
</dbReference>
<feature type="domain" description="RNA polymerase beta subunit protrusion" evidence="19">
    <location>
        <begin position="24"/>
        <end position="423"/>
    </location>
</feature>
<dbReference type="STRING" id="554065.E1ZPD8"/>
<dbReference type="Gene3D" id="3.90.1100.10">
    <property type="match status" value="1"/>
</dbReference>
<feature type="domain" description="RNA polymerase Rpb2" evidence="21">
    <location>
        <begin position="550"/>
        <end position="608"/>
    </location>
</feature>
<dbReference type="PROSITE" id="PS01166">
    <property type="entry name" value="RNA_POL_BETA"/>
    <property type="match status" value="1"/>
</dbReference>
<dbReference type="OrthoDB" id="10248617at2759"/>
<dbReference type="Pfam" id="PF04561">
    <property type="entry name" value="RNA_pol_Rpb2_2"/>
    <property type="match status" value="1"/>
</dbReference>
<dbReference type="InterPro" id="IPR037033">
    <property type="entry name" value="DNA-dir_RNAP_su2_hyb_sf"/>
</dbReference>
<dbReference type="InterPro" id="IPR007120">
    <property type="entry name" value="DNA-dir_RNAP_su2_dom"/>
</dbReference>
<dbReference type="GeneID" id="17351748"/>
<dbReference type="InterPro" id="IPR007641">
    <property type="entry name" value="RNA_pol_Rpb2_7"/>
</dbReference>
<comment type="catalytic activity">
    <reaction evidence="13 15">
        <text>RNA(n) + a ribonucleoside 5'-triphosphate = RNA(n+1) + diphosphate</text>
        <dbReference type="Rhea" id="RHEA:21248"/>
        <dbReference type="Rhea" id="RHEA-COMP:14527"/>
        <dbReference type="Rhea" id="RHEA-COMP:17342"/>
        <dbReference type="ChEBI" id="CHEBI:33019"/>
        <dbReference type="ChEBI" id="CHEBI:61557"/>
        <dbReference type="ChEBI" id="CHEBI:140395"/>
        <dbReference type="EC" id="2.7.7.6"/>
    </reaction>
</comment>
<evidence type="ECO:0000259" key="21">
    <source>
        <dbReference type="Pfam" id="PF04566"/>
    </source>
</evidence>
<dbReference type="SUPFAM" id="SSF64484">
    <property type="entry name" value="beta and beta-prime subunits of DNA dependent RNA-polymerase"/>
    <property type="match status" value="1"/>
</dbReference>
<keyword evidence="7 15" id="KW-0548">Nucleotidyltransferase</keyword>
<protein>
    <recommendedName>
        <fullName evidence="15">DNA-directed RNA polymerase subunit beta</fullName>
        <ecNumber evidence="15">2.7.7.6</ecNumber>
    </recommendedName>
</protein>
<evidence type="ECO:0000259" key="16">
    <source>
        <dbReference type="Pfam" id="PF00562"/>
    </source>
</evidence>
<dbReference type="InterPro" id="IPR007642">
    <property type="entry name" value="RNA_pol_Rpb2_2"/>
</dbReference>
<dbReference type="AlphaFoldDB" id="E1ZPD8"/>
<gene>
    <name evidence="23" type="ORF">CHLNCDRAFT_56318</name>
</gene>
<reference evidence="23 24" key="1">
    <citation type="journal article" date="2010" name="Plant Cell">
        <title>The Chlorella variabilis NC64A genome reveals adaptation to photosymbiosis, coevolution with viruses, and cryptic sex.</title>
        <authorList>
            <person name="Blanc G."/>
            <person name="Duncan G."/>
            <person name="Agarkova I."/>
            <person name="Borodovsky M."/>
            <person name="Gurnon J."/>
            <person name="Kuo A."/>
            <person name="Lindquist E."/>
            <person name="Lucas S."/>
            <person name="Pangilinan J."/>
            <person name="Polle J."/>
            <person name="Salamov A."/>
            <person name="Terry A."/>
            <person name="Yamada T."/>
            <person name="Dunigan D.D."/>
            <person name="Grigoriev I.V."/>
            <person name="Claverie J.M."/>
            <person name="Van Etten J.L."/>
        </authorList>
    </citation>
    <scope>NUCLEOTIDE SEQUENCE [LARGE SCALE GENOMIC DNA]</scope>
    <source>
        <strain evidence="23 24">NC64A</strain>
    </source>
</reference>
<evidence type="ECO:0000256" key="1">
    <source>
        <dbReference type="ARBA" id="ARBA00004026"/>
    </source>
</evidence>
<organism evidence="24">
    <name type="scientific">Chlorella variabilis</name>
    <name type="common">Green alga</name>
    <dbReference type="NCBI Taxonomy" id="554065"/>
    <lineage>
        <taxon>Eukaryota</taxon>
        <taxon>Viridiplantae</taxon>
        <taxon>Chlorophyta</taxon>
        <taxon>core chlorophytes</taxon>
        <taxon>Trebouxiophyceae</taxon>
        <taxon>Chlorellales</taxon>
        <taxon>Chlorellaceae</taxon>
        <taxon>Chlorella clade</taxon>
        <taxon>Chlorella</taxon>
    </lineage>
</organism>
<evidence type="ECO:0000259" key="19">
    <source>
        <dbReference type="Pfam" id="PF04563"/>
    </source>
</evidence>
<dbReference type="InterPro" id="IPR007646">
    <property type="entry name" value="RNA_pol_Rpb2_4"/>
</dbReference>
<dbReference type="KEGG" id="cvr:CHLNCDRAFT_56318"/>
<dbReference type="CDD" id="cd00653">
    <property type="entry name" value="RNA_pol_B_RPB2"/>
    <property type="match status" value="1"/>
</dbReference>
<dbReference type="GO" id="GO:0032549">
    <property type="term" value="F:ribonucleoside binding"/>
    <property type="evidence" value="ECO:0007669"/>
    <property type="project" value="InterPro"/>
</dbReference>
<dbReference type="InterPro" id="IPR007644">
    <property type="entry name" value="RNA_pol_bsu_protrusion"/>
</dbReference>
<dbReference type="EC" id="2.7.7.6" evidence="15"/>
<dbReference type="GO" id="GO:0005634">
    <property type="term" value="C:nucleus"/>
    <property type="evidence" value="ECO:0007669"/>
    <property type="project" value="UniProtKB-SubCell"/>
</dbReference>
<evidence type="ECO:0000256" key="12">
    <source>
        <dbReference type="ARBA" id="ARBA00026088"/>
    </source>
</evidence>
<dbReference type="Pfam" id="PF04565">
    <property type="entry name" value="RNA_pol_Rpb2_3"/>
    <property type="match status" value="1"/>
</dbReference>
<comment type="similarity">
    <text evidence="4 14">Belongs to the RNA polymerase beta chain family.</text>
</comment>
<dbReference type="GO" id="GO:0000428">
    <property type="term" value="C:DNA-directed RNA polymerase complex"/>
    <property type="evidence" value="ECO:0007669"/>
    <property type="project" value="UniProtKB-KW"/>
</dbReference>
<sequence length="1155" mass="128138">MSAGDAGLVNQKYALLPAFLQAKGLIRQHVSSFNHFIASDLLKIIKAKGNERVTCDADPNFYLRYTNIYVGRPSLEEDYIQTELTPNQCRLRDQTYSAPISVDVEYTRGKEVVIRKGKSGAGAILIGRMPIMLRSDRCVLTGKSEEELAWVGECPLDPGGYFVVKGTEKVILIQEQLSKNRIIIDTGTPALAARHSHGAVVASVTSSTHERKSKTNIVSKHNRLMLKHNAFTEDVNIVIVMRAMGVESDEEVLQLVGTEGPFASLLTPTLQHCKEEGVYTRQQALDYLAGKVKGSGRPASPAGGGGFTRRTRSRVDEARDILANVVLCHVPVVQFDYQQKVTYIAVMVRRMLYAKLDPSFIDDRDYYGNKRLELAGGLLALLFEDLFKRMNADLKRQADSSLSKANRATQFDIAKCIRTDTITFGLEHAISSGNWTIKRFRMERKGVTQVLSRLSFISAVGMMTRITSQFEKTRKVSGPRALQPSQWGMLCPADTPEGESCGLVKNLALMTHVTTDEEEAPIARLAHIMGVEPASLVNQSELRERGCALVFLNGNILGVHRRPKYFVRSFREMRRRGRVGEFVSVYMQHDTVQIASDGGRVCRPLIICDRGVPRVKDEHLQLLRMGKWNFNSFLHSGLLEYLDVNEENNSLVALYEADCGPRVTHLEIEPFTILGVVAGLIPFPHHNQSPRNTYQCAMGKQAMGNVAFNQLNRMDTLLYLLCYPQRPLLTTKTIELVGFDRLGAGQNATVAVMSYSGYDIEDAIVMNRASLDRGFGRCIVLRKYGTSLKKYANRTQDRIVLPAAAVGPASAPRPAKFRVLDRDGIAAAGEVLTQGEILVNKQMPTNTRDPVSNPAAMPDTFYRNAPVSWKGYTGGEKCVVDKVLLTSNDDCSCVVKVLVRHTRRPELGDKFSSRHGQKGVVGSIWSQSDMPFSERGLVPDLIMNPHGFPSRMTVGKMIELLGSKAAVCTGRFHYGTAFGEPAGLADKVESISQELVEAGYSYSGKDFLHSGITGEALEAHIFMGPVYYQKLKHMVLDKMHARARGPRVVLTRQPTEGRSRDGGLRLGEMERDCLIGYGASMLLLERLMISSDQFEVQVCTHCGLMGYKRHDGLAVCPLLRSPEHIASLRIPYAAKLLFQELQSMNIVPKLLLAEA</sequence>
<dbReference type="InParanoid" id="E1ZPD8"/>
<evidence type="ECO:0000256" key="2">
    <source>
        <dbReference type="ARBA" id="ARBA00004123"/>
    </source>
</evidence>
<feature type="domain" description="RNA polymerase Rpb2" evidence="20">
    <location>
        <begin position="449"/>
        <end position="513"/>
    </location>
</feature>
<dbReference type="InterPro" id="IPR037034">
    <property type="entry name" value="RNA_pol_Rpb2_2_sf"/>
</dbReference>
<dbReference type="InterPro" id="IPR015712">
    <property type="entry name" value="DNA-dir_RNA_pol_su2"/>
</dbReference>
<evidence type="ECO:0000259" key="17">
    <source>
        <dbReference type="Pfam" id="PF04560"/>
    </source>
</evidence>
<dbReference type="GO" id="GO:0009536">
    <property type="term" value="C:plastid"/>
    <property type="evidence" value="ECO:0007669"/>
    <property type="project" value="UniProtKB-SubCell"/>
</dbReference>
<dbReference type="InterPro" id="IPR007645">
    <property type="entry name" value="RNA_pol_Rpb2_3"/>
</dbReference>
<feature type="domain" description="RNA polymerase Rpb2" evidence="22">
    <location>
        <begin position="630"/>
        <end position="659"/>
    </location>
</feature>
<evidence type="ECO:0000256" key="3">
    <source>
        <dbReference type="ARBA" id="ARBA00004474"/>
    </source>
</evidence>
<feature type="domain" description="RNA polymerase Rpb2" evidence="17">
    <location>
        <begin position="1062"/>
        <end position="1151"/>
    </location>
</feature>
<comment type="subunit">
    <text evidence="12">In plastids the minimal PEP RNA polymerase catalytic core is composed of four subunits: alpha, beta, beta', and beta''. When a (nuclear-encoded) sigma factor is associated with the core the holoenzyme is formed, which can initiate transcription.</text>
</comment>
<dbReference type="Gene3D" id="3.90.1070.20">
    <property type="match status" value="1"/>
</dbReference>
<dbReference type="FunFam" id="3.90.1100.10:FF:000014">
    <property type="entry name" value="DNA-directed RNA polymerase subunit beta"/>
    <property type="match status" value="1"/>
</dbReference>
<keyword evidence="8" id="KW-0479">Metal-binding</keyword>
<evidence type="ECO:0000256" key="14">
    <source>
        <dbReference type="RuleBase" id="RU000434"/>
    </source>
</evidence>
<evidence type="ECO:0000256" key="11">
    <source>
        <dbReference type="ARBA" id="ARBA00023242"/>
    </source>
</evidence>
<dbReference type="RefSeq" id="XP_005844337.1">
    <property type="nucleotide sequence ID" value="XM_005844275.1"/>
</dbReference>
<evidence type="ECO:0000256" key="10">
    <source>
        <dbReference type="ARBA" id="ARBA00023163"/>
    </source>
</evidence>
<dbReference type="FunFam" id="2.40.270.10:FF:000006">
    <property type="entry name" value="DNA-directed RNA polymerase subunit beta"/>
    <property type="match status" value="1"/>
</dbReference>
<evidence type="ECO:0000259" key="18">
    <source>
        <dbReference type="Pfam" id="PF04561"/>
    </source>
</evidence>
<dbReference type="GO" id="GO:0046872">
    <property type="term" value="F:metal ion binding"/>
    <property type="evidence" value="ECO:0007669"/>
    <property type="project" value="UniProtKB-KW"/>
</dbReference>
<name>E1ZPD8_CHLVA</name>
<dbReference type="FunFam" id="3.90.1110.10:FF:000006">
    <property type="entry name" value="DNA-directed RNA polymerase subunit beta"/>
    <property type="match status" value="1"/>
</dbReference>
<dbReference type="GO" id="GO:0006351">
    <property type="term" value="P:DNA-templated transcription"/>
    <property type="evidence" value="ECO:0007669"/>
    <property type="project" value="InterPro"/>
</dbReference>
<evidence type="ECO:0000313" key="24">
    <source>
        <dbReference type="Proteomes" id="UP000008141"/>
    </source>
</evidence>
<proteinExistence type="inferred from homology"/>
<keyword evidence="9" id="KW-0862">Zinc</keyword>
<evidence type="ECO:0000259" key="20">
    <source>
        <dbReference type="Pfam" id="PF04565"/>
    </source>
</evidence>
<dbReference type="FunFam" id="3.90.1800.10:FF:000002">
    <property type="entry name" value="DNA-directed RNA polymerase subunit beta"/>
    <property type="match status" value="1"/>
</dbReference>
<keyword evidence="6 15" id="KW-0808">Transferase</keyword>
<dbReference type="FunCoup" id="E1ZPD8">
    <property type="interactions" value="1779"/>
</dbReference>
<dbReference type="eggNOG" id="KOG0215">
    <property type="taxonomic scope" value="Eukaryota"/>
</dbReference>
<evidence type="ECO:0000256" key="13">
    <source>
        <dbReference type="ARBA" id="ARBA00048552"/>
    </source>
</evidence>
<dbReference type="GO" id="GO:0003899">
    <property type="term" value="F:DNA-directed RNA polymerase activity"/>
    <property type="evidence" value="ECO:0007669"/>
    <property type="project" value="UniProtKB-EC"/>
</dbReference>
<dbReference type="InterPro" id="IPR007121">
    <property type="entry name" value="RNA_pol_bsu_CS"/>
</dbReference>
<feature type="domain" description="RNA polymerase Rpb2" evidence="18">
    <location>
        <begin position="192"/>
        <end position="373"/>
    </location>
</feature>
<dbReference type="Pfam" id="PF00562">
    <property type="entry name" value="RNA_pol_Rpb2_6"/>
    <property type="match status" value="1"/>
</dbReference>
<dbReference type="GO" id="GO:0003677">
    <property type="term" value="F:DNA binding"/>
    <property type="evidence" value="ECO:0007669"/>
    <property type="project" value="InterPro"/>
</dbReference>
<dbReference type="Gene3D" id="3.90.1800.10">
    <property type="entry name" value="RNA polymerase alpha subunit dimerisation domain"/>
    <property type="match status" value="1"/>
</dbReference>
<evidence type="ECO:0000256" key="7">
    <source>
        <dbReference type="ARBA" id="ARBA00022695"/>
    </source>
</evidence>
<evidence type="ECO:0000256" key="6">
    <source>
        <dbReference type="ARBA" id="ARBA00022679"/>
    </source>
</evidence>
<dbReference type="InterPro" id="IPR007647">
    <property type="entry name" value="RNA_pol_Rpb2_5"/>
</dbReference>
<dbReference type="Pfam" id="PF04566">
    <property type="entry name" value="RNA_pol_Rpb2_4"/>
    <property type="match status" value="1"/>
</dbReference>
<comment type="function">
    <text evidence="1 15">DNA-dependent RNA polymerase catalyzes the transcription of DNA into RNA using the four ribonucleoside triphosphates as substrates.</text>
</comment>
<keyword evidence="24" id="KW-1185">Reference proteome</keyword>
<evidence type="ECO:0000259" key="22">
    <source>
        <dbReference type="Pfam" id="PF04567"/>
    </source>
</evidence>